<evidence type="ECO:0000259" key="13">
    <source>
        <dbReference type="PROSITE" id="PS50157"/>
    </source>
</evidence>
<reference evidence="14 15" key="1">
    <citation type="journal article" date="2007" name="Nature">
        <title>Evolution of genes and genomes on the Drosophila phylogeny.</title>
        <authorList>
            <consortium name="Drosophila 12 Genomes Consortium"/>
            <person name="Clark A.G."/>
            <person name="Eisen M.B."/>
            <person name="Smith D.R."/>
            <person name="Bergman C.M."/>
            <person name="Oliver B."/>
            <person name="Markow T.A."/>
            <person name="Kaufman T.C."/>
            <person name="Kellis M."/>
            <person name="Gelbart W."/>
            <person name="Iyer V.N."/>
            <person name="Pollard D.A."/>
            <person name="Sackton T.B."/>
            <person name="Larracuente A.M."/>
            <person name="Singh N.D."/>
            <person name="Abad J.P."/>
            <person name="Abt D.N."/>
            <person name="Adryan B."/>
            <person name="Aguade M."/>
            <person name="Akashi H."/>
            <person name="Anderson W.W."/>
            <person name="Aquadro C.F."/>
            <person name="Ardell D.H."/>
            <person name="Arguello R."/>
            <person name="Artieri C.G."/>
            <person name="Barbash D.A."/>
            <person name="Barker D."/>
            <person name="Barsanti P."/>
            <person name="Batterham P."/>
            <person name="Batzoglou S."/>
            <person name="Begun D."/>
            <person name="Bhutkar A."/>
            <person name="Blanco E."/>
            <person name="Bosak S.A."/>
            <person name="Bradley R.K."/>
            <person name="Brand A.D."/>
            <person name="Brent M.R."/>
            <person name="Brooks A.N."/>
            <person name="Brown R.H."/>
            <person name="Butlin R.K."/>
            <person name="Caggese C."/>
            <person name="Calvi B.R."/>
            <person name="Bernardo de Carvalho A."/>
            <person name="Caspi A."/>
            <person name="Castrezana S."/>
            <person name="Celniker S.E."/>
            <person name="Chang J.L."/>
            <person name="Chapple C."/>
            <person name="Chatterji S."/>
            <person name="Chinwalla A."/>
            <person name="Civetta A."/>
            <person name="Clifton S.W."/>
            <person name="Comeron J.M."/>
            <person name="Costello J.C."/>
            <person name="Coyne J.A."/>
            <person name="Daub J."/>
            <person name="David R.G."/>
            <person name="Delcher A.L."/>
            <person name="Delehaunty K."/>
            <person name="Do C.B."/>
            <person name="Ebling H."/>
            <person name="Edwards K."/>
            <person name="Eickbush T."/>
            <person name="Evans J.D."/>
            <person name="Filipski A."/>
            <person name="Findeiss S."/>
            <person name="Freyhult E."/>
            <person name="Fulton L."/>
            <person name="Fulton R."/>
            <person name="Garcia A.C."/>
            <person name="Gardiner A."/>
            <person name="Garfield D.A."/>
            <person name="Garvin B.E."/>
            <person name="Gibson G."/>
            <person name="Gilbert D."/>
            <person name="Gnerre S."/>
            <person name="Godfrey J."/>
            <person name="Good R."/>
            <person name="Gotea V."/>
            <person name="Gravely B."/>
            <person name="Greenberg A.J."/>
            <person name="Griffiths-Jones S."/>
            <person name="Gross S."/>
            <person name="Guigo R."/>
            <person name="Gustafson E.A."/>
            <person name="Haerty W."/>
            <person name="Hahn M.W."/>
            <person name="Halligan D.L."/>
            <person name="Halpern A.L."/>
            <person name="Halter G.M."/>
            <person name="Han M.V."/>
            <person name="Heger A."/>
            <person name="Hillier L."/>
            <person name="Hinrichs A.S."/>
            <person name="Holmes I."/>
            <person name="Hoskins R.A."/>
            <person name="Hubisz M.J."/>
            <person name="Hultmark D."/>
            <person name="Huntley M.A."/>
            <person name="Jaffe D.B."/>
            <person name="Jagadeeshan S."/>
            <person name="Jeck W.R."/>
            <person name="Johnson J."/>
            <person name="Jones C.D."/>
            <person name="Jordan W.C."/>
            <person name="Karpen G.H."/>
            <person name="Kataoka E."/>
            <person name="Keightley P.D."/>
            <person name="Kheradpour P."/>
            <person name="Kirkness E.F."/>
            <person name="Koerich L.B."/>
            <person name="Kristiansen K."/>
            <person name="Kudrna D."/>
            <person name="Kulathinal R.J."/>
            <person name="Kumar S."/>
            <person name="Kwok R."/>
            <person name="Lander E."/>
            <person name="Langley C.H."/>
            <person name="Lapoint R."/>
            <person name="Lazzaro B.P."/>
            <person name="Lee S.J."/>
            <person name="Levesque L."/>
            <person name="Li R."/>
            <person name="Lin C.F."/>
            <person name="Lin M.F."/>
            <person name="Lindblad-Toh K."/>
            <person name="Llopart A."/>
            <person name="Long M."/>
            <person name="Low L."/>
            <person name="Lozovsky E."/>
            <person name="Lu J."/>
            <person name="Luo M."/>
            <person name="Machado C.A."/>
            <person name="Makalowski W."/>
            <person name="Marzo M."/>
            <person name="Matsuda M."/>
            <person name="Matzkin L."/>
            <person name="McAllister B."/>
            <person name="McBride C.S."/>
            <person name="McKernan B."/>
            <person name="McKernan K."/>
            <person name="Mendez-Lago M."/>
            <person name="Minx P."/>
            <person name="Mollenhauer M.U."/>
            <person name="Montooth K."/>
            <person name="Mount S.M."/>
            <person name="Mu X."/>
            <person name="Myers E."/>
            <person name="Negre B."/>
            <person name="Newfeld S."/>
            <person name="Nielsen R."/>
            <person name="Noor M.A."/>
            <person name="O'Grady P."/>
            <person name="Pachter L."/>
            <person name="Papaceit M."/>
            <person name="Parisi M.J."/>
            <person name="Parisi M."/>
            <person name="Parts L."/>
            <person name="Pedersen J.S."/>
            <person name="Pesole G."/>
            <person name="Phillippy A.M."/>
            <person name="Ponting C.P."/>
            <person name="Pop M."/>
            <person name="Porcelli D."/>
            <person name="Powell J.R."/>
            <person name="Prohaska S."/>
            <person name="Pruitt K."/>
            <person name="Puig M."/>
            <person name="Quesneville H."/>
            <person name="Ram K.R."/>
            <person name="Rand D."/>
            <person name="Rasmussen M.D."/>
            <person name="Reed L.K."/>
            <person name="Reenan R."/>
            <person name="Reily A."/>
            <person name="Remington K.A."/>
            <person name="Rieger T.T."/>
            <person name="Ritchie M.G."/>
            <person name="Robin C."/>
            <person name="Rogers Y.H."/>
            <person name="Rohde C."/>
            <person name="Rozas J."/>
            <person name="Rubenfield M.J."/>
            <person name="Ruiz A."/>
            <person name="Russo S."/>
            <person name="Salzberg S.L."/>
            <person name="Sanchez-Gracia A."/>
            <person name="Saranga D.J."/>
            <person name="Sato H."/>
            <person name="Schaeffer S.W."/>
            <person name="Schatz M.C."/>
            <person name="Schlenke T."/>
            <person name="Schwartz R."/>
            <person name="Segarra C."/>
            <person name="Singh R.S."/>
            <person name="Sirot L."/>
            <person name="Sirota M."/>
            <person name="Sisneros N.B."/>
            <person name="Smith C.D."/>
            <person name="Smith T.F."/>
            <person name="Spieth J."/>
            <person name="Stage D.E."/>
            <person name="Stark A."/>
            <person name="Stephan W."/>
            <person name="Strausberg R.L."/>
            <person name="Strempel S."/>
            <person name="Sturgill D."/>
            <person name="Sutton G."/>
            <person name="Sutton G.G."/>
            <person name="Tao W."/>
            <person name="Teichmann S."/>
            <person name="Tobari Y.N."/>
            <person name="Tomimura Y."/>
            <person name="Tsolas J.M."/>
            <person name="Valente V.L."/>
            <person name="Venter E."/>
            <person name="Venter J.C."/>
            <person name="Vicario S."/>
            <person name="Vieira F.G."/>
            <person name="Vilella A.J."/>
            <person name="Villasante A."/>
            <person name="Walenz B."/>
            <person name="Wang J."/>
            <person name="Wasserman M."/>
            <person name="Watts T."/>
            <person name="Wilson D."/>
            <person name="Wilson R.K."/>
            <person name="Wing R.A."/>
            <person name="Wolfner M.F."/>
            <person name="Wong A."/>
            <person name="Wong G.K."/>
            <person name="Wu C.I."/>
            <person name="Wu G."/>
            <person name="Yamamoto D."/>
            <person name="Yang H.P."/>
            <person name="Yang S.P."/>
            <person name="Yorke J.A."/>
            <person name="Yoshida K."/>
            <person name="Zdobnov E."/>
            <person name="Zhang P."/>
            <person name="Zhang Y."/>
            <person name="Zimin A.V."/>
            <person name="Baldwin J."/>
            <person name="Abdouelleil A."/>
            <person name="Abdulkadir J."/>
            <person name="Abebe A."/>
            <person name="Abera B."/>
            <person name="Abreu J."/>
            <person name="Acer S.C."/>
            <person name="Aftuck L."/>
            <person name="Alexander A."/>
            <person name="An P."/>
            <person name="Anderson E."/>
            <person name="Anderson S."/>
            <person name="Arachi H."/>
            <person name="Azer M."/>
            <person name="Bachantsang P."/>
            <person name="Barry A."/>
            <person name="Bayul T."/>
            <person name="Berlin A."/>
            <person name="Bessette D."/>
            <person name="Bloom T."/>
            <person name="Blye J."/>
            <person name="Boguslavskiy L."/>
            <person name="Bonnet C."/>
            <person name="Boukhgalter B."/>
            <person name="Bourzgui I."/>
            <person name="Brown A."/>
            <person name="Cahill P."/>
            <person name="Channer S."/>
            <person name="Cheshatsang Y."/>
            <person name="Chuda L."/>
            <person name="Citroen M."/>
            <person name="Collymore A."/>
            <person name="Cooke P."/>
            <person name="Costello M."/>
            <person name="D'Aco K."/>
            <person name="Daza R."/>
            <person name="De Haan G."/>
            <person name="DeGray S."/>
            <person name="DeMaso C."/>
            <person name="Dhargay N."/>
            <person name="Dooley K."/>
            <person name="Dooley E."/>
            <person name="Doricent M."/>
            <person name="Dorje P."/>
            <person name="Dorjee K."/>
            <person name="Dupes A."/>
            <person name="Elong R."/>
            <person name="Falk J."/>
            <person name="Farina A."/>
            <person name="Faro S."/>
            <person name="Ferguson D."/>
            <person name="Fisher S."/>
            <person name="Foley C.D."/>
            <person name="Franke A."/>
            <person name="Friedrich D."/>
            <person name="Gadbois L."/>
            <person name="Gearin G."/>
            <person name="Gearin C.R."/>
            <person name="Giannoukos G."/>
            <person name="Goode T."/>
            <person name="Graham J."/>
            <person name="Grandbois E."/>
            <person name="Grewal S."/>
            <person name="Gyaltsen K."/>
            <person name="Hafez N."/>
            <person name="Hagos B."/>
            <person name="Hall J."/>
            <person name="Henson C."/>
            <person name="Hollinger A."/>
            <person name="Honan T."/>
            <person name="Huard M.D."/>
            <person name="Hughes L."/>
            <person name="Hurhula B."/>
            <person name="Husby M.E."/>
            <person name="Kamat A."/>
            <person name="Kanga B."/>
            <person name="Kashin S."/>
            <person name="Khazanovich D."/>
            <person name="Kisner P."/>
            <person name="Lance K."/>
            <person name="Lara M."/>
            <person name="Lee W."/>
            <person name="Lennon N."/>
            <person name="Letendre F."/>
            <person name="LeVine R."/>
            <person name="Lipovsky A."/>
            <person name="Liu X."/>
            <person name="Liu J."/>
            <person name="Liu S."/>
            <person name="Lokyitsang T."/>
            <person name="Lokyitsang Y."/>
            <person name="Lubonja R."/>
            <person name="Lui A."/>
            <person name="MacDonald P."/>
            <person name="Magnisalis V."/>
            <person name="Maru K."/>
            <person name="Matthews C."/>
            <person name="McCusker W."/>
            <person name="McDonough S."/>
            <person name="Mehta T."/>
            <person name="Meldrim J."/>
            <person name="Meneus L."/>
            <person name="Mihai O."/>
            <person name="Mihalev A."/>
            <person name="Mihova T."/>
            <person name="Mittelman R."/>
            <person name="Mlenga V."/>
            <person name="Montmayeur A."/>
            <person name="Mulrain L."/>
            <person name="Navidi A."/>
            <person name="Naylor J."/>
            <person name="Negash T."/>
            <person name="Nguyen T."/>
            <person name="Nguyen N."/>
            <person name="Nicol R."/>
            <person name="Norbu C."/>
            <person name="Norbu N."/>
            <person name="Novod N."/>
            <person name="O'Neill B."/>
            <person name="Osman S."/>
            <person name="Markiewicz E."/>
            <person name="Oyono O.L."/>
            <person name="Patti C."/>
            <person name="Phunkhang P."/>
            <person name="Pierre F."/>
            <person name="Priest M."/>
            <person name="Raghuraman S."/>
            <person name="Rege F."/>
            <person name="Reyes R."/>
            <person name="Rise C."/>
            <person name="Rogov P."/>
            <person name="Ross K."/>
            <person name="Ryan E."/>
            <person name="Settipalli S."/>
            <person name="Shea T."/>
            <person name="Sherpa N."/>
            <person name="Shi L."/>
            <person name="Shih D."/>
            <person name="Sparrow T."/>
            <person name="Spaulding J."/>
            <person name="Stalker J."/>
            <person name="Stange-Thomann N."/>
            <person name="Stavropoulos S."/>
            <person name="Stone C."/>
            <person name="Strader C."/>
            <person name="Tesfaye S."/>
            <person name="Thomson T."/>
            <person name="Thoulutsang Y."/>
            <person name="Thoulutsang D."/>
            <person name="Topham K."/>
            <person name="Topping I."/>
            <person name="Tsamla T."/>
            <person name="Vassiliev H."/>
            <person name="Vo A."/>
            <person name="Wangchuk T."/>
            <person name="Wangdi T."/>
            <person name="Weiand M."/>
            <person name="Wilkinson J."/>
            <person name="Wilson A."/>
            <person name="Yadav S."/>
            <person name="Young G."/>
            <person name="Yu Q."/>
            <person name="Zembek L."/>
            <person name="Zhong D."/>
            <person name="Zimmer A."/>
            <person name="Zwirko Z."/>
            <person name="Jaffe D.B."/>
            <person name="Alvarez P."/>
            <person name="Brockman W."/>
            <person name="Butler J."/>
            <person name="Chin C."/>
            <person name="Gnerre S."/>
            <person name="Grabherr M."/>
            <person name="Kleber M."/>
            <person name="Mauceli E."/>
            <person name="MacCallum I."/>
        </authorList>
    </citation>
    <scope>NUCLEOTIDE SEQUENCE [LARGE SCALE GENOMIC DNA]</scope>
    <source>
        <strain evidence="15">Tucson 14030-0811.24</strain>
    </source>
</reference>
<dbReference type="InterPro" id="IPR058883">
    <property type="entry name" value="DZIP1_dom"/>
</dbReference>
<keyword evidence="10" id="KW-0966">Cell projection</keyword>
<keyword evidence="6 11" id="KW-0863">Zinc-finger</keyword>
<evidence type="ECO:0000256" key="11">
    <source>
        <dbReference type="PROSITE-ProRule" id="PRU00042"/>
    </source>
</evidence>
<dbReference type="InterPro" id="IPR013087">
    <property type="entry name" value="Znf_C2H2_type"/>
</dbReference>
<keyword evidence="9" id="KW-0206">Cytoskeleton</keyword>
<dbReference type="STRING" id="7260.B4NF12"/>
<dbReference type="GO" id="GO:0005737">
    <property type="term" value="C:cytoplasm"/>
    <property type="evidence" value="ECO:0007669"/>
    <property type="project" value="TreeGrafter"/>
</dbReference>
<dbReference type="GO" id="GO:0005814">
    <property type="term" value="C:centriole"/>
    <property type="evidence" value="ECO:0007669"/>
    <property type="project" value="UniProtKB-SubCell"/>
</dbReference>
<keyword evidence="5" id="KW-0479">Metal-binding</keyword>
<evidence type="ECO:0000256" key="9">
    <source>
        <dbReference type="ARBA" id="ARBA00023212"/>
    </source>
</evidence>
<feature type="domain" description="C2H2-type" evidence="13">
    <location>
        <begin position="147"/>
        <end position="175"/>
    </location>
</feature>
<dbReference type="Pfam" id="PF25977">
    <property type="entry name" value="DZIP1"/>
    <property type="match status" value="1"/>
</dbReference>
<dbReference type="PROSITE" id="PS00028">
    <property type="entry name" value="ZINC_FINGER_C2H2_1"/>
    <property type="match status" value="1"/>
</dbReference>
<organism evidence="14 15">
    <name type="scientific">Drosophila willistoni</name>
    <name type="common">Fruit fly</name>
    <dbReference type="NCBI Taxonomy" id="7260"/>
    <lineage>
        <taxon>Eukaryota</taxon>
        <taxon>Metazoa</taxon>
        <taxon>Ecdysozoa</taxon>
        <taxon>Arthropoda</taxon>
        <taxon>Hexapoda</taxon>
        <taxon>Insecta</taxon>
        <taxon>Pterygota</taxon>
        <taxon>Neoptera</taxon>
        <taxon>Endopterygota</taxon>
        <taxon>Diptera</taxon>
        <taxon>Brachycera</taxon>
        <taxon>Muscomorpha</taxon>
        <taxon>Ephydroidea</taxon>
        <taxon>Drosophilidae</taxon>
        <taxon>Drosophila</taxon>
        <taxon>Sophophora</taxon>
    </lineage>
</organism>
<evidence type="ECO:0000256" key="2">
    <source>
        <dbReference type="ARBA" id="ARBA00004120"/>
    </source>
</evidence>
<dbReference type="GO" id="GO:0030425">
    <property type="term" value="C:dendrite"/>
    <property type="evidence" value="ECO:0007669"/>
    <property type="project" value="EnsemblMetazoa"/>
</dbReference>
<keyword evidence="4" id="KW-0963">Cytoplasm</keyword>
<gene>
    <name evidence="14" type="primary">Dwil\GK22342</name>
    <name evidence="14" type="ORF">Dwil_GK22342</name>
</gene>
<comment type="subcellular location">
    <subcellularLocation>
        <location evidence="2">Cytoplasm</location>
        <location evidence="2">Cytoskeleton</location>
        <location evidence="2">Cilium basal body</location>
    </subcellularLocation>
    <subcellularLocation>
        <location evidence="1">Cytoplasm</location>
        <location evidence="1">Cytoskeleton</location>
        <location evidence="1">Microtubule organizing center</location>
        <location evidence="1">Centrosome</location>
        <location evidence="1">Centriole</location>
    </subcellularLocation>
</comment>
<keyword evidence="8" id="KW-0175">Coiled coil</keyword>
<dbReference type="InterPro" id="IPR032714">
    <property type="entry name" value="DZIP1_N"/>
</dbReference>
<name>B4NF12_DROWI</name>
<feature type="compositionally biased region" description="Low complexity" evidence="12">
    <location>
        <begin position="705"/>
        <end position="716"/>
    </location>
</feature>
<accession>B4NF12</accession>
<evidence type="ECO:0000256" key="7">
    <source>
        <dbReference type="ARBA" id="ARBA00022833"/>
    </source>
</evidence>
<evidence type="ECO:0000313" key="15">
    <source>
        <dbReference type="Proteomes" id="UP000007798"/>
    </source>
</evidence>
<proteinExistence type="inferred from homology"/>
<dbReference type="GO" id="GO:0036064">
    <property type="term" value="C:ciliary basal body"/>
    <property type="evidence" value="ECO:0007669"/>
    <property type="project" value="EnsemblMetazoa"/>
</dbReference>
<dbReference type="GO" id="GO:0060271">
    <property type="term" value="P:cilium assembly"/>
    <property type="evidence" value="ECO:0007669"/>
    <property type="project" value="TreeGrafter"/>
</dbReference>
<evidence type="ECO:0000256" key="3">
    <source>
        <dbReference type="ARBA" id="ARBA00009131"/>
    </source>
</evidence>
<feature type="compositionally biased region" description="Polar residues" evidence="12">
    <location>
        <begin position="477"/>
        <end position="498"/>
    </location>
</feature>
<feature type="region of interest" description="Disordered" evidence="12">
    <location>
        <begin position="475"/>
        <end position="524"/>
    </location>
</feature>
<dbReference type="GO" id="GO:0008270">
    <property type="term" value="F:zinc ion binding"/>
    <property type="evidence" value="ECO:0007669"/>
    <property type="project" value="UniProtKB-KW"/>
</dbReference>
<dbReference type="PANTHER" id="PTHR21502:SF3">
    <property type="entry name" value="CILIUM ASSEMBLY PROTEIN DZIP1L"/>
    <property type="match status" value="1"/>
</dbReference>
<keyword evidence="7" id="KW-0862">Zinc</keyword>
<dbReference type="HOGENOM" id="CLU_380955_0_0_1"/>
<evidence type="ECO:0000256" key="12">
    <source>
        <dbReference type="SAM" id="MobiDB-lite"/>
    </source>
</evidence>
<dbReference type="PROSITE" id="PS50157">
    <property type="entry name" value="ZINC_FINGER_C2H2_2"/>
    <property type="match status" value="1"/>
</dbReference>
<dbReference type="InterPro" id="IPR051241">
    <property type="entry name" value="DZIP_RILPL"/>
</dbReference>
<dbReference type="SMR" id="B4NF12"/>
<dbReference type="FunCoup" id="B4NF12">
    <property type="interactions" value="30"/>
</dbReference>
<evidence type="ECO:0000256" key="10">
    <source>
        <dbReference type="ARBA" id="ARBA00023273"/>
    </source>
</evidence>
<feature type="region of interest" description="Disordered" evidence="12">
    <location>
        <begin position="221"/>
        <end position="277"/>
    </location>
</feature>
<dbReference type="PANTHER" id="PTHR21502">
    <property type="entry name" value="ZINC FINGER PROTEIN DZIP1"/>
    <property type="match status" value="1"/>
</dbReference>
<evidence type="ECO:0000256" key="4">
    <source>
        <dbReference type="ARBA" id="ARBA00022490"/>
    </source>
</evidence>
<protein>
    <recommendedName>
        <fullName evidence="13">C2H2-type domain-containing protein</fullName>
    </recommendedName>
</protein>
<evidence type="ECO:0000256" key="8">
    <source>
        <dbReference type="ARBA" id="ARBA00023054"/>
    </source>
</evidence>
<dbReference type="AlphaFoldDB" id="B4NF12"/>
<evidence type="ECO:0000256" key="5">
    <source>
        <dbReference type="ARBA" id="ARBA00022723"/>
    </source>
</evidence>
<feature type="compositionally biased region" description="Polar residues" evidence="12">
    <location>
        <begin position="231"/>
        <end position="254"/>
    </location>
</feature>
<dbReference type="EMBL" id="CH964251">
    <property type="protein sequence ID" value="EDW83387.2"/>
    <property type="molecule type" value="Genomic_DNA"/>
</dbReference>
<evidence type="ECO:0000313" key="14">
    <source>
        <dbReference type="EMBL" id="EDW83387.2"/>
    </source>
</evidence>
<dbReference type="GO" id="GO:0035869">
    <property type="term" value="C:ciliary transition zone"/>
    <property type="evidence" value="ECO:0007669"/>
    <property type="project" value="EnsemblMetazoa"/>
</dbReference>
<comment type="similarity">
    <text evidence="3">Belongs to the DZIP C2H2-type zinc-finger protein family.</text>
</comment>
<keyword evidence="15" id="KW-1185">Reference proteome</keyword>
<evidence type="ECO:0000256" key="1">
    <source>
        <dbReference type="ARBA" id="ARBA00004114"/>
    </source>
</evidence>
<sequence>MGYQDKITDFPQMVREAGFKLRQYRDGPLDWRQMGSYETERILREQNFEMVDKALTHLSEAPLGTVLETHILDSGIAKYFVMSQYAIQYLLCCRTYLNELVVDLREAHSVAQIDIANLRKSLTDSNHEVVQLHKKITQIETIREVVYPCHLCTKNFISNESLNIHIGRKHRVGSPPSLSQSGGVKEKDKCRDNDMHLINTIKMELEIKQLKERLNAAERNIKERGSKHLGATSTTADNSSPRMDQRTVGIQSNLVEEKEKEDLKSEMTELDTSPERKERLHGLAEKLQHFETWQMQLKQSNEQFVQDINKKLEDLSHALEQNKQAITTDAASPSTEERLGTPRLEDLERILTEKVTEIGKVSANKLEEVVHHLEMGYKDKLDALERELKQINTRRLSNEPESKLEPVALVTNVSKIPKPIVNRRENSLEHIKNQVEQEFVEKKRDDDTYSIEELPKPLVTQVQVQVHEAKQPIVESLTANQSNKEIQQTSDSTDISESLSHEDDDKAEGQSPSEEDSEVLTSDRESFEEILKKPSPIINPAFKMSLNSPPKAMTRKDMRKLVNRKLSSHGFDMKSKQISHTSMKKLNMELAENRNKLKLQYPNFYATRNRIRKFVEKLCSAKLPQHAEVLLKHKTPLQPIEVPKRRAKNQRAVTTDEDNLEKQPDEKDDSASSSSRSTSPPRRQVSHDFKAHLDQILVKPVAAVASKSSLSASGNANPSPNVRPVPLPRKRVMFNTLSSGKSFNEHDEN</sequence>
<dbReference type="OrthoDB" id="515971at2759"/>
<dbReference type="Proteomes" id="UP000007798">
    <property type="component" value="Unassembled WGS sequence"/>
</dbReference>
<evidence type="ECO:0000256" key="6">
    <source>
        <dbReference type="ARBA" id="ARBA00022771"/>
    </source>
</evidence>
<dbReference type="eggNOG" id="ENOG502QRAI">
    <property type="taxonomic scope" value="Eukaryota"/>
</dbReference>
<feature type="compositionally biased region" description="Basic and acidic residues" evidence="12">
    <location>
        <begin position="255"/>
        <end position="277"/>
    </location>
</feature>
<feature type="compositionally biased region" description="Low complexity" evidence="12">
    <location>
        <begin position="671"/>
        <end position="683"/>
    </location>
</feature>
<feature type="compositionally biased region" description="Basic and acidic residues" evidence="12">
    <location>
        <begin position="499"/>
        <end position="508"/>
    </location>
</feature>
<feature type="region of interest" description="Disordered" evidence="12">
    <location>
        <begin position="705"/>
        <end position="730"/>
    </location>
</feature>
<dbReference type="Pfam" id="PF13815">
    <property type="entry name" value="Dzip-like_N"/>
    <property type="match status" value="1"/>
</dbReference>
<feature type="region of interest" description="Disordered" evidence="12">
    <location>
        <begin position="640"/>
        <end position="691"/>
    </location>
</feature>
<dbReference type="InParanoid" id="B4NF12"/>